<keyword evidence="4 5" id="KW-0472">Membrane</keyword>
<sequence length="232" mass="25688">MTVVCSEQGICRRSRLRLNLLHPRFRFCALAKQLGSSSQHPILVVCAMYHYPRSKSTFMVQSGVISRGVAKWRYYIVYAVIGFGVAFMVYFLFPETKGRSLEEMDRLFEDPGGVGGRGCKDEHEPYREGLIDRLSSPGRGSSRESSEIGAQLRVEGSMLIVNQDVATSLSFIASDSTRCSTMSAPKWLSLDLALSPQHGWMLSVKAGNQIAGLDTLSTNHDHPVTGYSVCEK</sequence>
<evidence type="ECO:0008006" key="8">
    <source>
        <dbReference type="Google" id="ProtNLM"/>
    </source>
</evidence>
<accession>A0A370BLP1</accession>
<dbReference type="InterPro" id="IPR036259">
    <property type="entry name" value="MFS_trans_sf"/>
</dbReference>
<evidence type="ECO:0000256" key="1">
    <source>
        <dbReference type="ARBA" id="ARBA00004370"/>
    </source>
</evidence>
<dbReference type="Proteomes" id="UP000253845">
    <property type="component" value="Unassembled WGS sequence"/>
</dbReference>
<evidence type="ECO:0000313" key="7">
    <source>
        <dbReference type="Proteomes" id="UP000253845"/>
    </source>
</evidence>
<dbReference type="InterPro" id="IPR005828">
    <property type="entry name" value="MFS_sugar_transport-like"/>
</dbReference>
<dbReference type="GO" id="GO:0016020">
    <property type="term" value="C:membrane"/>
    <property type="evidence" value="ECO:0007669"/>
    <property type="project" value="UniProtKB-SubCell"/>
</dbReference>
<protein>
    <recommendedName>
        <fullName evidence="8">Major facilitator superfamily (MFS) profile domain-containing protein</fullName>
    </recommendedName>
</protein>
<organism evidence="6 7">
    <name type="scientific">Aspergillus niger ATCC 13496</name>
    <dbReference type="NCBI Taxonomy" id="1353008"/>
    <lineage>
        <taxon>Eukaryota</taxon>
        <taxon>Fungi</taxon>
        <taxon>Dikarya</taxon>
        <taxon>Ascomycota</taxon>
        <taxon>Pezizomycotina</taxon>
        <taxon>Eurotiomycetes</taxon>
        <taxon>Eurotiomycetidae</taxon>
        <taxon>Eurotiales</taxon>
        <taxon>Aspergillaceae</taxon>
        <taxon>Aspergillus</taxon>
        <taxon>Aspergillus subgen. Circumdati</taxon>
    </lineage>
</organism>
<evidence type="ECO:0000256" key="2">
    <source>
        <dbReference type="ARBA" id="ARBA00022692"/>
    </source>
</evidence>
<evidence type="ECO:0000313" key="6">
    <source>
        <dbReference type="EMBL" id="RDH16456.1"/>
    </source>
</evidence>
<evidence type="ECO:0000256" key="3">
    <source>
        <dbReference type="ARBA" id="ARBA00022989"/>
    </source>
</evidence>
<dbReference type="AlphaFoldDB" id="A0A370BLP1"/>
<comment type="subcellular location">
    <subcellularLocation>
        <location evidence="1">Membrane</location>
    </subcellularLocation>
</comment>
<feature type="transmembrane region" description="Helical" evidence="5">
    <location>
        <begin position="72"/>
        <end position="93"/>
    </location>
</feature>
<gene>
    <name evidence="6" type="ORF">M747DRAFT_317975</name>
</gene>
<dbReference type="Gene3D" id="1.20.1250.20">
    <property type="entry name" value="MFS general substrate transporter like domains"/>
    <property type="match status" value="1"/>
</dbReference>
<reference evidence="6 7" key="1">
    <citation type="submission" date="2018-07" db="EMBL/GenBank/DDBJ databases">
        <title>Section-level genome sequencing of Aspergillus section Nigri to investigate inter- and intra-species variation.</title>
        <authorList>
            <consortium name="DOE Joint Genome Institute"/>
            <person name="Vesth T.C."/>
            <person name="Nybo J.L."/>
            <person name="Theobald S."/>
            <person name="Frisvad J.C."/>
            <person name="Larsen T.O."/>
            <person name="Nielsen K.F."/>
            <person name="Hoof J.B."/>
            <person name="Brandl J."/>
            <person name="Salamov A."/>
            <person name="Riley R."/>
            <person name="Gladden J.M."/>
            <person name="Phatale P."/>
            <person name="Nielsen M.T."/>
            <person name="Lyhne E.K."/>
            <person name="Kogle M.E."/>
            <person name="Strasser K."/>
            <person name="McDonnell E."/>
            <person name="Barry K."/>
            <person name="Clum A."/>
            <person name="Chen C."/>
            <person name="Nolan M."/>
            <person name="Sandor L."/>
            <person name="Kuo A."/>
            <person name="Lipzen A."/>
            <person name="Hainaut M."/>
            <person name="Drula E."/>
            <person name="Tsang A."/>
            <person name="Magnuson J.K."/>
            <person name="Henrissat B."/>
            <person name="Wiebenga A."/>
            <person name="Simmons B.A."/>
            <person name="Makela M.R."/>
            <person name="De vries R.P."/>
            <person name="Grigoriev I.V."/>
            <person name="Mortensen U.H."/>
            <person name="Baker S.E."/>
            <person name="Andersen M.R."/>
        </authorList>
    </citation>
    <scope>NUCLEOTIDE SEQUENCE [LARGE SCALE GENOMIC DNA]</scope>
    <source>
        <strain evidence="6 7">ATCC 13496</strain>
    </source>
</reference>
<name>A0A370BLP1_ASPNG</name>
<evidence type="ECO:0000256" key="5">
    <source>
        <dbReference type="SAM" id="Phobius"/>
    </source>
</evidence>
<dbReference type="EMBL" id="KZ851939">
    <property type="protein sequence ID" value="RDH16456.1"/>
    <property type="molecule type" value="Genomic_DNA"/>
</dbReference>
<keyword evidence="2 5" id="KW-0812">Transmembrane</keyword>
<proteinExistence type="predicted"/>
<dbReference type="VEuPathDB" id="FungiDB:M747DRAFT_317975"/>
<evidence type="ECO:0000256" key="4">
    <source>
        <dbReference type="ARBA" id="ARBA00023136"/>
    </source>
</evidence>
<dbReference type="GO" id="GO:0022857">
    <property type="term" value="F:transmembrane transporter activity"/>
    <property type="evidence" value="ECO:0007669"/>
    <property type="project" value="InterPro"/>
</dbReference>
<dbReference type="Pfam" id="PF00083">
    <property type="entry name" value="Sugar_tr"/>
    <property type="match status" value="1"/>
</dbReference>
<keyword evidence="3 5" id="KW-1133">Transmembrane helix</keyword>